<dbReference type="PROSITE" id="PS50977">
    <property type="entry name" value="HTH_TETR_2"/>
    <property type="match status" value="1"/>
</dbReference>
<feature type="DNA-binding region" description="H-T-H motif" evidence="2">
    <location>
        <begin position="31"/>
        <end position="50"/>
    </location>
</feature>
<sequence>MASYKKSAETKKKILDASKKLFYEKGYKATSCKEICELADVNLGLIHYHFKTKKNIASIIYANSLLEVKDLVRIKMNKIYRYYELKYGTAIENWVFMSGYLMDENYRRFFYEICQENVLVDERTDIIDFFYRLHVNIYNLDISPKEVKLIRVCVAAITMALVEKHVENYLDLSIEELIEYKIRNLYKLMKLSDEDINDIVKTSYDMYQNLNIEFGKHFEIYRIESLTSKAFVI</sequence>
<gene>
    <name evidence="4" type="ORF">DES36_102134</name>
</gene>
<dbReference type="InterPro" id="IPR009057">
    <property type="entry name" value="Homeodomain-like_sf"/>
</dbReference>
<dbReference type="Proteomes" id="UP000253490">
    <property type="component" value="Unassembled WGS sequence"/>
</dbReference>
<keyword evidence="5" id="KW-1185">Reference proteome</keyword>
<evidence type="ECO:0000256" key="1">
    <source>
        <dbReference type="ARBA" id="ARBA00023125"/>
    </source>
</evidence>
<comment type="caution">
    <text evidence="4">The sequence shown here is derived from an EMBL/GenBank/DDBJ whole genome shotgun (WGS) entry which is preliminary data.</text>
</comment>
<dbReference type="Pfam" id="PF00440">
    <property type="entry name" value="TetR_N"/>
    <property type="match status" value="1"/>
</dbReference>
<feature type="domain" description="HTH tetR-type" evidence="3">
    <location>
        <begin position="8"/>
        <end position="68"/>
    </location>
</feature>
<dbReference type="AlphaFoldDB" id="A0A366IEY4"/>
<dbReference type="EMBL" id="QNRX01000002">
    <property type="protein sequence ID" value="RBP68992.1"/>
    <property type="molecule type" value="Genomic_DNA"/>
</dbReference>
<proteinExistence type="predicted"/>
<dbReference type="PRINTS" id="PR00455">
    <property type="entry name" value="HTHTETR"/>
</dbReference>
<accession>A0A366IEY4</accession>
<dbReference type="SUPFAM" id="SSF46689">
    <property type="entry name" value="Homeodomain-like"/>
    <property type="match status" value="1"/>
</dbReference>
<dbReference type="Gene3D" id="1.10.357.10">
    <property type="entry name" value="Tetracycline Repressor, domain 2"/>
    <property type="match status" value="1"/>
</dbReference>
<dbReference type="GO" id="GO:0003677">
    <property type="term" value="F:DNA binding"/>
    <property type="evidence" value="ECO:0007669"/>
    <property type="project" value="UniProtKB-UniRule"/>
</dbReference>
<evidence type="ECO:0000259" key="3">
    <source>
        <dbReference type="PROSITE" id="PS50977"/>
    </source>
</evidence>
<dbReference type="RefSeq" id="WP_113919562.1">
    <property type="nucleotide sequence ID" value="NZ_QNRX01000002.1"/>
</dbReference>
<evidence type="ECO:0000313" key="4">
    <source>
        <dbReference type="EMBL" id="RBP68992.1"/>
    </source>
</evidence>
<protein>
    <submittedName>
        <fullName evidence="4">TetR family transcriptional regulator</fullName>
    </submittedName>
</protein>
<dbReference type="OrthoDB" id="9810250at2"/>
<reference evidence="4 5" key="1">
    <citation type="submission" date="2018-06" db="EMBL/GenBank/DDBJ databases">
        <title>Genomic Encyclopedia of Type Strains, Phase IV (KMG-IV): sequencing the most valuable type-strain genomes for metagenomic binning, comparative biology and taxonomic classification.</title>
        <authorList>
            <person name="Goeker M."/>
        </authorList>
    </citation>
    <scope>NUCLEOTIDE SEQUENCE [LARGE SCALE GENOMIC DNA]</scope>
    <source>
        <strain evidence="4 5">DSM 22112</strain>
    </source>
</reference>
<name>A0A366IEY4_9FIRM</name>
<evidence type="ECO:0000313" key="5">
    <source>
        <dbReference type="Proteomes" id="UP000253490"/>
    </source>
</evidence>
<keyword evidence="1 2" id="KW-0238">DNA-binding</keyword>
<evidence type="ECO:0000256" key="2">
    <source>
        <dbReference type="PROSITE-ProRule" id="PRU00335"/>
    </source>
</evidence>
<organism evidence="4 5">
    <name type="scientific">Alkalibaculum bacchi</name>
    <dbReference type="NCBI Taxonomy" id="645887"/>
    <lineage>
        <taxon>Bacteria</taxon>
        <taxon>Bacillati</taxon>
        <taxon>Bacillota</taxon>
        <taxon>Clostridia</taxon>
        <taxon>Eubacteriales</taxon>
        <taxon>Eubacteriaceae</taxon>
        <taxon>Alkalibaculum</taxon>
    </lineage>
</organism>
<dbReference type="InterPro" id="IPR001647">
    <property type="entry name" value="HTH_TetR"/>
</dbReference>